<dbReference type="EMBL" id="JAAGRN010000008">
    <property type="protein sequence ID" value="NDY83905.1"/>
    <property type="molecule type" value="Genomic_DNA"/>
</dbReference>
<sequence>MSDFKHLRIVHTEAATSFGGQEYRIFKEMVAMRDQGHHLEAICQPDAELTTRLREAGFTVHTMYMDGFFNIISGILKIARILRRGRFDVVNTHSRQDTIIAAPAGRLAGTSLIVRTRHLSSKVNSLLTYTWLPHAVTTVSDYVRRHLIDRGVAPDRVETIYTPLLFPPPVEHSTLRQELGLKNTDTVIGCVAVMRPNKGHRDLIDAVAPLFKSHDDLHLVLVGGGSPTFENTQDYIAQLGLEHRIHMTGARKDVPNLLAGFDIFALATREEASGTVFLEAAASGVPIVATDVGGVSEVVRRDENCLLVARGDMQAMREALARLIDDPTLRKKMGQAGSDMIWKEGAFSTRQLVERTQTVYGRWLRERKKFVKR</sequence>
<dbReference type="SUPFAM" id="SSF53756">
    <property type="entry name" value="UDP-Glycosyltransferase/glycogen phosphorylase"/>
    <property type="match status" value="1"/>
</dbReference>
<dbReference type="Pfam" id="PF13439">
    <property type="entry name" value="Glyco_transf_4"/>
    <property type="match status" value="1"/>
</dbReference>
<accession>A0A6B2R9F8</accession>
<organism evidence="5">
    <name type="scientific">Sheuella amnicola</name>
    <dbReference type="NCBI Taxonomy" id="2707330"/>
    <lineage>
        <taxon>Bacteria</taxon>
        <taxon>Pseudomonadati</taxon>
        <taxon>Pseudomonadota</taxon>
        <taxon>Betaproteobacteria</taxon>
        <taxon>Burkholderiales</taxon>
        <taxon>Alcaligenaceae</taxon>
        <taxon>Sheuella</taxon>
    </lineage>
</organism>
<protein>
    <submittedName>
        <fullName evidence="5">Glycosyltransferase family 4 protein</fullName>
    </submittedName>
</protein>
<evidence type="ECO:0000259" key="3">
    <source>
        <dbReference type="Pfam" id="PF00534"/>
    </source>
</evidence>
<dbReference type="PANTHER" id="PTHR12526">
    <property type="entry name" value="GLYCOSYLTRANSFERASE"/>
    <property type="match status" value="1"/>
</dbReference>
<dbReference type="Gene3D" id="3.40.50.2000">
    <property type="entry name" value="Glycogen Phosphorylase B"/>
    <property type="match status" value="2"/>
</dbReference>
<evidence type="ECO:0000256" key="2">
    <source>
        <dbReference type="ARBA" id="ARBA00022679"/>
    </source>
</evidence>
<proteinExistence type="predicted"/>
<feature type="domain" description="Glycosyl transferase family 1" evidence="3">
    <location>
        <begin position="174"/>
        <end position="338"/>
    </location>
</feature>
<dbReference type="InterPro" id="IPR001296">
    <property type="entry name" value="Glyco_trans_1"/>
</dbReference>
<evidence type="ECO:0000256" key="1">
    <source>
        <dbReference type="ARBA" id="ARBA00022676"/>
    </source>
</evidence>
<evidence type="ECO:0000259" key="4">
    <source>
        <dbReference type="Pfam" id="PF13439"/>
    </source>
</evidence>
<keyword evidence="2 5" id="KW-0808">Transferase</keyword>
<comment type="caution">
    <text evidence="5">The sequence shown here is derived from an EMBL/GenBank/DDBJ whole genome shotgun (WGS) entry which is preliminary data.</text>
</comment>
<dbReference type="PANTHER" id="PTHR12526:SF510">
    <property type="entry name" value="D-INOSITOL 3-PHOSPHATE GLYCOSYLTRANSFERASE"/>
    <property type="match status" value="1"/>
</dbReference>
<keyword evidence="1" id="KW-0328">Glycosyltransferase</keyword>
<gene>
    <name evidence="5" type="ORF">G3I67_11755</name>
</gene>
<dbReference type="RefSeq" id="WP_163655582.1">
    <property type="nucleotide sequence ID" value="NZ_JAAGRN010000008.1"/>
</dbReference>
<evidence type="ECO:0000313" key="5">
    <source>
        <dbReference type="EMBL" id="NDY83905.1"/>
    </source>
</evidence>
<dbReference type="CDD" id="cd03801">
    <property type="entry name" value="GT4_PimA-like"/>
    <property type="match status" value="1"/>
</dbReference>
<name>A0A6B2R9F8_9BURK</name>
<reference evidence="5" key="1">
    <citation type="submission" date="2020-02" db="EMBL/GenBank/DDBJ databases">
        <authorList>
            <person name="Chen W.-M."/>
        </authorList>
    </citation>
    <scope>NUCLEOTIDE SEQUENCE</scope>
    <source>
        <strain evidence="5">NBD-18</strain>
    </source>
</reference>
<dbReference type="AlphaFoldDB" id="A0A6B2R9F8"/>
<dbReference type="Pfam" id="PF00534">
    <property type="entry name" value="Glycos_transf_1"/>
    <property type="match status" value="1"/>
</dbReference>
<dbReference type="GO" id="GO:0016757">
    <property type="term" value="F:glycosyltransferase activity"/>
    <property type="evidence" value="ECO:0007669"/>
    <property type="project" value="UniProtKB-KW"/>
</dbReference>
<feature type="domain" description="Glycosyltransferase subfamily 4-like N-terminal" evidence="4">
    <location>
        <begin position="19"/>
        <end position="162"/>
    </location>
</feature>
<dbReference type="InterPro" id="IPR028098">
    <property type="entry name" value="Glyco_trans_4-like_N"/>
</dbReference>